<comment type="subcellular location">
    <subcellularLocation>
        <location evidence="2">Cytoplasm</location>
    </subcellularLocation>
    <subcellularLocation>
        <location evidence="1">Nucleus</location>
    </subcellularLocation>
</comment>
<dbReference type="PANTHER" id="PTHR14614">
    <property type="entry name" value="HEPATOCELLULAR CARCINOMA-ASSOCIATED ANTIGEN"/>
    <property type="match status" value="1"/>
</dbReference>
<dbReference type="PANTHER" id="PTHR14614:SF39">
    <property type="entry name" value="HISTIDINE PROTEIN METHYLTRANSFERASE 1 HOMOLOG"/>
    <property type="match status" value="1"/>
</dbReference>
<evidence type="ECO:0000256" key="4">
    <source>
        <dbReference type="ARBA" id="ARBA00022490"/>
    </source>
</evidence>
<dbReference type="InterPro" id="IPR029063">
    <property type="entry name" value="SAM-dependent_MTases_sf"/>
</dbReference>
<keyword evidence="8" id="KW-0539">Nucleus</keyword>
<evidence type="ECO:0000256" key="8">
    <source>
        <dbReference type="ARBA" id="ARBA00023242"/>
    </source>
</evidence>
<evidence type="ECO:0000256" key="9">
    <source>
        <dbReference type="ARBA" id="ARBA00038126"/>
    </source>
</evidence>
<dbReference type="EC" id="2.1.1.85" evidence="3"/>
<dbReference type="GO" id="GO:0005737">
    <property type="term" value="C:cytoplasm"/>
    <property type="evidence" value="ECO:0007669"/>
    <property type="project" value="UniProtKB-SubCell"/>
</dbReference>
<comment type="similarity">
    <text evidence="9">Belongs to the methyltransferase superfamily. METTL18 family.</text>
</comment>
<evidence type="ECO:0000256" key="6">
    <source>
        <dbReference type="ARBA" id="ARBA00022679"/>
    </source>
</evidence>
<gene>
    <name evidence="10" type="ORF">HETSPECPRED_008042</name>
</gene>
<evidence type="ECO:0000256" key="7">
    <source>
        <dbReference type="ARBA" id="ARBA00022691"/>
    </source>
</evidence>
<dbReference type="InterPro" id="IPR019410">
    <property type="entry name" value="Methyltransf_16"/>
</dbReference>
<dbReference type="Proteomes" id="UP000664521">
    <property type="component" value="Unassembled WGS sequence"/>
</dbReference>
<protein>
    <recommendedName>
        <fullName evidence="3">protein-histidine N-methyltransferase</fullName>
        <ecNumber evidence="3">2.1.1.85</ecNumber>
    </recommendedName>
</protein>
<keyword evidence="5" id="KW-0489">Methyltransferase</keyword>
<reference evidence="10" key="1">
    <citation type="submission" date="2021-03" db="EMBL/GenBank/DDBJ databases">
        <authorList>
            <person name="Tagirdzhanova G."/>
        </authorList>
    </citation>
    <scope>NUCLEOTIDE SEQUENCE</scope>
</reference>
<proteinExistence type="inferred from homology"/>
<keyword evidence="6" id="KW-0808">Transferase</keyword>
<evidence type="ECO:0000256" key="3">
    <source>
        <dbReference type="ARBA" id="ARBA00012533"/>
    </source>
</evidence>
<keyword evidence="4" id="KW-0963">Cytoplasm</keyword>
<comment type="caution">
    <text evidence="10">The sequence shown here is derived from an EMBL/GenBank/DDBJ whole genome shotgun (WGS) entry which is preliminary data.</text>
</comment>
<evidence type="ECO:0000313" key="11">
    <source>
        <dbReference type="Proteomes" id="UP000664521"/>
    </source>
</evidence>
<dbReference type="GO" id="GO:0032259">
    <property type="term" value="P:methylation"/>
    <property type="evidence" value="ECO:0007669"/>
    <property type="project" value="UniProtKB-KW"/>
</dbReference>
<evidence type="ECO:0000256" key="5">
    <source>
        <dbReference type="ARBA" id="ARBA00022603"/>
    </source>
</evidence>
<dbReference type="Gene3D" id="3.40.50.150">
    <property type="entry name" value="Vaccinia Virus protein VP39"/>
    <property type="match status" value="1"/>
</dbReference>
<dbReference type="OrthoDB" id="1723750at2759"/>
<organism evidence="10 11">
    <name type="scientific">Heterodermia speciosa</name>
    <dbReference type="NCBI Taxonomy" id="116794"/>
    <lineage>
        <taxon>Eukaryota</taxon>
        <taxon>Fungi</taxon>
        <taxon>Dikarya</taxon>
        <taxon>Ascomycota</taxon>
        <taxon>Pezizomycotina</taxon>
        <taxon>Lecanoromycetes</taxon>
        <taxon>OSLEUM clade</taxon>
        <taxon>Lecanoromycetidae</taxon>
        <taxon>Caliciales</taxon>
        <taxon>Physciaceae</taxon>
        <taxon>Heterodermia</taxon>
    </lineage>
</organism>
<evidence type="ECO:0000256" key="2">
    <source>
        <dbReference type="ARBA" id="ARBA00004496"/>
    </source>
</evidence>
<accession>A0A8H3EMI2</accession>
<keyword evidence="11" id="KW-1185">Reference proteome</keyword>
<dbReference type="EMBL" id="CAJPDS010000006">
    <property type="protein sequence ID" value="CAF9908310.1"/>
    <property type="molecule type" value="Genomic_DNA"/>
</dbReference>
<evidence type="ECO:0000256" key="1">
    <source>
        <dbReference type="ARBA" id="ARBA00004123"/>
    </source>
</evidence>
<evidence type="ECO:0000313" key="10">
    <source>
        <dbReference type="EMBL" id="CAF9908310.1"/>
    </source>
</evidence>
<name>A0A8H3EMI2_9LECA</name>
<sequence length="362" mass="39638">MQTSKPFTFGFDDDDIDSKKDIGGLPQVVEQSPIQREIQGIVPPQLHSLYDLLSSLPSLLSYSTTAIEYDKDTILKLPRRELYDIRTQIMAEDESPTMEPKYGLTNDDITPKIYEGGFKTWECSIDLAYHVAKQLKPLAGGQGLPDGRFHMIELGAGSALPSLVVFSALLSRSLTEHRPSPVFLTLCDYNISVLTHSTIPNLFLVWCACSSLLSNSSEDEIEITSELTNRFICDLADRNIRISAISGAWGPNFLDLVPQVHGEDKIPASTLVLASETIYALPTLVPFTETLVSIIRTAEKNGGTASGMVAVKQVYFGVGGGVEDFLRELNKIGGQSEVLWEKEGVGVGRVILGVELRFGQAL</sequence>
<dbReference type="GO" id="GO:0018064">
    <property type="term" value="F:protein-L-histidine N-tele-methyltransferase activity"/>
    <property type="evidence" value="ECO:0007669"/>
    <property type="project" value="UniProtKB-EC"/>
</dbReference>
<dbReference type="GO" id="GO:0005634">
    <property type="term" value="C:nucleus"/>
    <property type="evidence" value="ECO:0007669"/>
    <property type="project" value="UniProtKB-SubCell"/>
</dbReference>
<keyword evidence="7" id="KW-0949">S-adenosyl-L-methionine</keyword>
<dbReference type="AlphaFoldDB" id="A0A8H3EMI2"/>